<dbReference type="PIRSF" id="PIRSF017617">
    <property type="entry name" value="Thr_aldolase"/>
    <property type="match status" value="1"/>
</dbReference>
<accession>A0A914ELI1</accession>
<dbReference type="InterPro" id="IPR015421">
    <property type="entry name" value="PyrdxlP-dep_Trfase_major"/>
</dbReference>
<proteinExistence type="inferred from homology"/>
<dbReference type="GO" id="GO:0006567">
    <property type="term" value="P:L-threonine catabolic process"/>
    <property type="evidence" value="ECO:0007669"/>
    <property type="project" value="TreeGrafter"/>
</dbReference>
<feature type="modified residue" description="N6-(pyridoxal phosphate)lysine" evidence="5">
    <location>
        <position position="206"/>
    </location>
</feature>
<evidence type="ECO:0000256" key="4">
    <source>
        <dbReference type="ARBA" id="ARBA00023239"/>
    </source>
</evidence>
<comment type="similarity">
    <text evidence="2">Belongs to the threonine aldolase family.</text>
</comment>
<comment type="cofactor">
    <cofactor evidence="1">
        <name>pyridoxal 5'-phosphate</name>
        <dbReference type="ChEBI" id="CHEBI:597326"/>
    </cofactor>
</comment>
<feature type="domain" description="Aromatic amino acid beta-eliminating lyase/threonine aldolase" evidence="6">
    <location>
        <begin position="9"/>
        <end position="291"/>
    </location>
</feature>
<keyword evidence="3" id="KW-0663">Pyridoxal phosphate</keyword>
<dbReference type="InterPro" id="IPR001597">
    <property type="entry name" value="ArAA_b-elim_lyase/Thr_aldolase"/>
</dbReference>
<dbReference type="GO" id="GO:0006545">
    <property type="term" value="P:glycine biosynthetic process"/>
    <property type="evidence" value="ECO:0007669"/>
    <property type="project" value="TreeGrafter"/>
</dbReference>
<protein>
    <submittedName>
        <fullName evidence="8">Aromatic amino acid beta-eliminating lyase/threonine aldolase domain-containing protein</fullName>
    </submittedName>
</protein>
<dbReference type="FunFam" id="3.40.640.10:FF:000030">
    <property type="entry name" value="Low-specificity L-threonine aldolase"/>
    <property type="match status" value="1"/>
</dbReference>
<sequence>MLNSKKIVDLRSDTITKPCQAMRQRMAEAEVGDDVYGEDPTVNELEEKCAKLFGKEAALFVTSGTMANLLSILAHTRGYGRIIMGADAHIQKWEGGGYARFGHVSAALVEQEKDGTISIEKIRKVACHGDFEVPQTTLICLENTHNFTGGKALTRAYMKEVRKVADEFGMKIHVDGARIYNAAVKLNVPIKELVAEADSVTMCFSKGLGAPVGSAIMGSKDFIDRARYDRKALGGGWRQAGVLASAALYGLENAPKTISEDHRRAEHLATKINELKPDDFHVDLDGMTNMVMVECLGRFTSIQLEKELEKNGILSFMYDEKRVRLVVHRCIDDEDIEHVIEVFRQL</sequence>
<dbReference type="WBParaSite" id="ACRNAN_scaffold8809.g21441.t1">
    <property type="protein sequence ID" value="ACRNAN_scaffold8809.g21441.t1"/>
    <property type="gene ID" value="ACRNAN_scaffold8809.g21441"/>
</dbReference>
<organism evidence="7 8">
    <name type="scientific">Acrobeloides nanus</name>
    <dbReference type="NCBI Taxonomy" id="290746"/>
    <lineage>
        <taxon>Eukaryota</taxon>
        <taxon>Metazoa</taxon>
        <taxon>Ecdysozoa</taxon>
        <taxon>Nematoda</taxon>
        <taxon>Chromadorea</taxon>
        <taxon>Rhabditida</taxon>
        <taxon>Tylenchina</taxon>
        <taxon>Cephalobomorpha</taxon>
        <taxon>Cephaloboidea</taxon>
        <taxon>Cephalobidae</taxon>
        <taxon>Acrobeloides</taxon>
    </lineage>
</organism>
<dbReference type="GO" id="GO:0008732">
    <property type="term" value="F:L-allo-threonine aldolase activity"/>
    <property type="evidence" value="ECO:0007669"/>
    <property type="project" value="TreeGrafter"/>
</dbReference>
<evidence type="ECO:0000256" key="1">
    <source>
        <dbReference type="ARBA" id="ARBA00001933"/>
    </source>
</evidence>
<evidence type="ECO:0000256" key="5">
    <source>
        <dbReference type="PIRSR" id="PIRSR017617-1"/>
    </source>
</evidence>
<evidence type="ECO:0000256" key="2">
    <source>
        <dbReference type="ARBA" id="ARBA00006966"/>
    </source>
</evidence>
<dbReference type="Pfam" id="PF01212">
    <property type="entry name" value="Beta_elim_lyase"/>
    <property type="match status" value="1"/>
</dbReference>
<evidence type="ECO:0000313" key="7">
    <source>
        <dbReference type="Proteomes" id="UP000887540"/>
    </source>
</evidence>
<dbReference type="InterPro" id="IPR023603">
    <property type="entry name" value="Low_specificity_L-TA-like"/>
</dbReference>
<evidence type="ECO:0000313" key="8">
    <source>
        <dbReference type="WBParaSite" id="ACRNAN_scaffold8809.g21441.t1"/>
    </source>
</evidence>
<dbReference type="Gene3D" id="3.90.1150.10">
    <property type="entry name" value="Aspartate Aminotransferase, domain 1"/>
    <property type="match status" value="1"/>
</dbReference>
<keyword evidence="7" id="KW-1185">Reference proteome</keyword>
<dbReference type="NCBIfam" id="NF041359">
    <property type="entry name" value="GntG_guanitoxin"/>
    <property type="match status" value="1"/>
</dbReference>
<keyword evidence="4" id="KW-0456">Lyase</keyword>
<dbReference type="GO" id="GO:0005829">
    <property type="term" value="C:cytosol"/>
    <property type="evidence" value="ECO:0007669"/>
    <property type="project" value="TreeGrafter"/>
</dbReference>
<dbReference type="InterPro" id="IPR015424">
    <property type="entry name" value="PyrdxlP-dep_Trfase"/>
</dbReference>
<evidence type="ECO:0000256" key="3">
    <source>
        <dbReference type="ARBA" id="ARBA00022898"/>
    </source>
</evidence>
<dbReference type="SUPFAM" id="SSF53383">
    <property type="entry name" value="PLP-dependent transferases"/>
    <property type="match status" value="1"/>
</dbReference>
<dbReference type="AlphaFoldDB" id="A0A914ELI1"/>
<dbReference type="Gene3D" id="3.40.640.10">
    <property type="entry name" value="Type I PLP-dependent aspartate aminotransferase-like (Major domain)"/>
    <property type="match status" value="1"/>
</dbReference>
<evidence type="ECO:0000259" key="6">
    <source>
        <dbReference type="Pfam" id="PF01212"/>
    </source>
</evidence>
<dbReference type="InterPro" id="IPR015422">
    <property type="entry name" value="PyrdxlP-dep_Trfase_small"/>
</dbReference>
<dbReference type="Proteomes" id="UP000887540">
    <property type="component" value="Unplaced"/>
</dbReference>
<dbReference type="PANTHER" id="PTHR48097:SF9">
    <property type="entry name" value="L-THREONINE ALDOLASE"/>
    <property type="match status" value="1"/>
</dbReference>
<dbReference type="PANTHER" id="PTHR48097">
    <property type="entry name" value="L-THREONINE ALDOLASE-RELATED"/>
    <property type="match status" value="1"/>
</dbReference>
<reference evidence="8" key="1">
    <citation type="submission" date="2022-11" db="UniProtKB">
        <authorList>
            <consortium name="WormBaseParasite"/>
        </authorList>
    </citation>
    <scope>IDENTIFICATION</scope>
</reference>
<name>A0A914ELI1_9BILA</name>